<accession>A0A7X3FMD3</accession>
<feature type="transmembrane region" description="Helical" evidence="1">
    <location>
        <begin position="31"/>
        <end position="56"/>
    </location>
</feature>
<dbReference type="RefSeq" id="WP_157338666.1">
    <property type="nucleotide sequence ID" value="NZ_RHLK01000021.1"/>
</dbReference>
<comment type="caution">
    <text evidence="2">The sequence shown here is derived from an EMBL/GenBank/DDBJ whole genome shotgun (WGS) entry which is preliminary data.</text>
</comment>
<gene>
    <name evidence="2" type="ORF">EDM21_22695</name>
</gene>
<organism evidence="2 3">
    <name type="scientific">Paenibacillus lutrae</name>
    <dbReference type="NCBI Taxonomy" id="2078573"/>
    <lineage>
        <taxon>Bacteria</taxon>
        <taxon>Bacillati</taxon>
        <taxon>Bacillota</taxon>
        <taxon>Bacilli</taxon>
        <taxon>Bacillales</taxon>
        <taxon>Paenibacillaceae</taxon>
        <taxon>Paenibacillus</taxon>
    </lineage>
</organism>
<proteinExistence type="predicted"/>
<dbReference type="Proteomes" id="UP000490800">
    <property type="component" value="Unassembled WGS sequence"/>
</dbReference>
<name>A0A7X3FMD3_9BACL</name>
<keyword evidence="1" id="KW-1133">Transmembrane helix</keyword>
<evidence type="ECO:0000313" key="2">
    <source>
        <dbReference type="EMBL" id="MVP02295.1"/>
    </source>
</evidence>
<dbReference type="OrthoDB" id="9914714at2"/>
<evidence type="ECO:0000256" key="1">
    <source>
        <dbReference type="SAM" id="Phobius"/>
    </source>
</evidence>
<reference evidence="2 3" key="1">
    <citation type="journal article" date="2019" name="Microorganisms">
        <title>Paenibacillus lutrae sp. nov., A Chitinolytic Species Isolated from A River Otter in Castril Natural Park, Granada, Spain.</title>
        <authorList>
            <person name="Rodriguez M."/>
            <person name="Reina J.C."/>
            <person name="Bejar V."/>
            <person name="Llamas I."/>
        </authorList>
    </citation>
    <scope>NUCLEOTIDE SEQUENCE [LARGE SCALE GENOMIC DNA]</scope>
    <source>
        <strain evidence="2 3">N10</strain>
    </source>
</reference>
<keyword evidence="1" id="KW-0472">Membrane</keyword>
<dbReference type="EMBL" id="RHLK01000021">
    <property type="protein sequence ID" value="MVP02295.1"/>
    <property type="molecule type" value="Genomic_DNA"/>
</dbReference>
<evidence type="ECO:0000313" key="3">
    <source>
        <dbReference type="Proteomes" id="UP000490800"/>
    </source>
</evidence>
<keyword evidence="3" id="KW-1185">Reference proteome</keyword>
<keyword evidence="1" id="KW-0812">Transmembrane</keyword>
<protein>
    <submittedName>
        <fullName evidence="2">Uncharacterized protein</fullName>
    </submittedName>
</protein>
<dbReference type="AlphaFoldDB" id="A0A7X3FMD3"/>
<sequence>MDVDKELQDIKARLSAIESGMNQQRSIFSSYVWPFVIGFVVFLVVILVTTGIVHFIRTQ</sequence>